<dbReference type="Gene3D" id="1.10.150.130">
    <property type="match status" value="1"/>
</dbReference>
<evidence type="ECO:0000313" key="6">
    <source>
        <dbReference type="EMBL" id="HEN16584.1"/>
    </source>
</evidence>
<evidence type="ECO:0000256" key="2">
    <source>
        <dbReference type="ARBA" id="ARBA00023125"/>
    </source>
</evidence>
<dbReference type="Gene3D" id="1.10.443.10">
    <property type="entry name" value="Intergrase catalytic core"/>
    <property type="match status" value="1"/>
</dbReference>
<dbReference type="Pfam" id="PF00589">
    <property type="entry name" value="Phage_integrase"/>
    <property type="match status" value="1"/>
</dbReference>
<dbReference type="EMBL" id="DSOK01000387">
    <property type="protein sequence ID" value="HEN16584.1"/>
    <property type="molecule type" value="Genomic_DNA"/>
</dbReference>
<feature type="region of interest" description="Disordered" evidence="4">
    <location>
        <begin position="1"/>
        <end position="31"/>
    </location>
</feature>
<comment type="similarity">
    <text evidence="1">Belongs to the 'phage' integrase family.</text>
</comment>
<reference evidence="6" key="1">
    <citation type="journal article" date="2020" name="mSystems">
        <title>Genome- and Community-Level Interaction Insights into Carbon Utilization and Element Cycling Functions of Hydrothermarchaeota in Hydrothermal Sediment.</title>
        <authorList>
            <person name="Zhou Z."/>
            <person name="Liu Y."/>
            <person name="Xu W."/>
            <person name="Pan J."/>
            <person name="Luo Z.H."/>
            <person name="Li M."/>
        </authorList>
    </citation>
    <scope>NUCLEOTIDE SEQUENCE [LARGE SCALE GENOMIC DNA]</scope>
    <source>
        <strain evidence="6">SpSt-339</strain>
    </source>
</reference>
<dbReference type="InterPro" id="IPR011010">
    <property type="entry name" value="DNA_brk_join_enz"/>
</dbReference>
<dbReference type="PANTHER" id="PTHR30349:SF64">
    <property type="entry name" value="PROPHAGE INTEGRASE INTD-RELATED"/>
    <property type="match status" value="1"/>
</dbReference>
<keyword evidence="2" id="KW-0238">DNA-binding</keyword>
<dbReference type="SUPFAM" id="SSF56349">
    <property type="entry name" value="DNA breaking-rejoining enzymes"/>
    <property type="match status" value="1"/>
</dbReference>
<comment type="caution">
    <text evidence="6">The sequence shown here is derived from an EMBL/GenBank/DDBJ whole genome shotgun (WGS) entry which is preliminary data.</text>
</comment>
<protein>
    <recommendedName>
        <fullName evidence="5">Tyr recombinase domain-containing protein</fullName>
    </recommendedName>
</protein>
<dbReference type="InterPro" id="IPR013762">
    <property type="entry name" value="Integrase-like_cat_sf"/>
</dbReference>
<gene>
    <name evidence="6" type="ORF">ENQ76_14070</name>
</gene>
<keyword evidence="3" id="KW-0233">DNA recombination</keyword>
<dbReference type="PROSITE" id="PS51898">
    <property type="entry name" value="TYR_RECOMBINASE"/>
    <property type="match status" value="1"/>
</dbReference>
<organism evidence="6">
    <name type="scientific">Schlesneria paludicola</name>
    <dbReference type="NCBI Taxonomy" id="360056"/>
    <lineage>
        <taxon>Bacteria</taxon>
        <taxon>Pseudomonadati</taxon>
        <taxon>Planctomycetota</taxon>
        <taxon>Planctomycetia</taxon>
        <taxon>Planctomycetales</taxon>
        <taxon>Planctomycetaceae</taxon>
        <taxon>Schlesneria</taxon>
    </lineage>
</organism>
<dbReference type="GO" id="GO:0015074">
    <property type="term" value="P:DNA integration"/>
    <property type="evidence" value="ECO:0007669"/>
    <property type="project" value="InterPro"/>
</dbReference>
<sequence>MSTPTTASVGLSECTTPRARRPEKPSPDFPLFPHQTGRWAKKIRGRLHYFGPWNDPSGALAKYLAQRDDLHAGRKPRPPVRDLTVEHLTQRFLASKRRYIETGELSPRTLRDYCATCEQVVRHFGRQRLVSDLMPEDFEPLRAELARTRGPVALGNAIQRVRTLFAYAFDQAWLERPIRYGSGFDKPSRKTLRLHRQRQQAAHGRRMFQATELRMLIDTAGMPLKAMLLLAINCGYGQSDIAQLPESALDFDRGWISFPRPKTGVERRCPLWPETVAALRESLSCRPQAQCPADRSLVFLTTFGRRWVRCTANGHPDDAIAKLFSKRMAALGLKRPGLNFYALRHTFETIAGETRDQVAVDAIMGHAREDMASLYREHISDARLNAVVDQVRRWVFATPQQKAS</sequence>
<evidence type="ECO:0000256" key="1">
    <source>
        <dbReference type="ARBA" id="ARBA00008857"/>
    </source>
</evidence>
<dbReference type="InterPro" id="IPR050090">
    <property type="entry name" value="Tyrosine_recombinase_XerCD"/>
</dbReference>
<feature type="compositionally biased region" description="Polar residues" evidence="4">
    <location>
        <begin position="1"/>
        <end position="15"/>
    </location>
</feature>
<feature type="domain" description="Tyr recombinase" evidence="5">
    <location>
        <begin position="202"/>
        <end position="389"/>
    </location>
</feature>
<dbReference type="GO" id="GO:0003677">
    <property type="term" value="F:DNA binding"/>
    <property type="evidence" value="ECO:0007669"/>
    <property type="project" value="UniProtKB-KW"/>
</dbReference>
<dbReference type="GO" id="GO:0006310">
    <property type="term" value="P:DNA recombination"/>
    <property type="evidence" value="ECO:0007669"/>
    <property type="project" value="UniProtKB-KW"/>
</dbReference>
<dbReference type="AlphaFoldDB" id="A0A7C2JZJ8"/>
<dbReference type="InterPro" id="IPR002104">
    <property type="entry name" value="Integrase_catalytic"/>
</dbReference>
<accession>A0A7C2JZJ8</accession>
<name>A0A7C2JZJ8_9PLAN</name>
<proteinExistence type="inferred from homology"/>
<evidence type="ECO:0000256" key="4">
    <source>
        <dbReference type="SAM" id="MobiDB-lite"/>
    </source>
</evidence>
<evidence type="ECO:0000259" key="5">
    <source>
        <dbReference type="PROSITE" id="PS51898"/>
    </source>
</evidence>
<dbReference type="PANTHER" id="PTHR30349">
    <property type="entry name" value="PHAGE INTEGRASE-RELATED"/>
    <property type="match status" value="1"/>
</dbReference>
<evidence type="ECO:0000256" key="3">
    <source>
        <dbReference type="ARBA" id="ARBA00023172"/>
    </source>
</evidence>
<dbReference type="InterPro" id="IPR010998">
    <property type="entry name" value="Integrase_recombinase_N"/>
</dbReference>